<sequence length="253" mass="27132">MTAFGLEGKLALVTGAAQGIGAATTRKFAEHGANVILVDIKEDVLKNTAQEIQKDFPNLKIIAEVCDVSQKREVDALAERVEKIFPQSIDALVNNAAIVNISPYLELKEEDFDKVLATNLKSVHVVTQVFAKQAVAQKRPLAVVNLSSITTNAGMAQIAPYVVAKEGINGLTKVLAKELGKYNIRVNSIKPGFVDTPMNAHLNDASRADIARQTPLGRMAPPEEIANVIVFFASDLASFCTGSFVDVNGGMTL</sequence>
<feature type="domain" description="Ketoreductase" evidence="6">
    <location>
        <begin position="9"/>
        <end position="196"/>
    </location>
</feature>
<dbReference type="PRINTS" id="PR00080">
    <property type="entry name" value="SDRFAMILY"/>
</dbReference>
<dbReference type="SUPFAM" id="SSF51735">
    <property type="entry name" value="NAD(P)-binding Rossmann-fold domains"/>
    <property type="match status" value="1"/>
</dbReference>
<name>A0A1I7SMD8_BURXY</name>
<comment type="similarity">
    <text evidence="2">Belongs to the short-chain dehydrogenases/reductases (SDR) family.</text>
</comment>
<evidence type="ECO:0000259" key="6">
    <source>
        <dbReference type="SMART" id="SM00822"/>
    </source>
</evidence>
<evidence type="ECO:0000256" key="4">
    <source>
        <dbReference type="ARBA" id="ARBA00041580"/>
    </source>
</evidence>
<dbReference type="InterPro" id="IPR057326">
    <property type="entry name" value="KR_dom"/>
</dbReference>
<keyword evidence="3" id="KW-0560">Oxidoreductase</keyword>
<dbReference type="SMART" id="SM00822">
    <property type="entry name" value="PKS_KR"/>
    <property type="match status" value="1"/>
</dbReference>
<evidence type="ECO:0000313" key="7">
    <source>
        <dbReference type="Proteomes" id="UP000095284"/>
    </source>
</evidence>
<dbReference type="PANTHER" id="PTHR42760:SF133">
    <property type="entry name" value="3-OXOACYL-[ACYL-CARRIER-PROTEIN] REDUCTASE"/>
    <property type="match status" value="1"/>
</dbReference>
<evidence type="ECO:0000256" key="1">
    <source>
        <dbReference type="ARBA" id="ARBA00005194"/>
    </source>
</evidence>
<dbReference type="InterPro" id="IPR036291">
    <property type="entry name" value="NAD(P)-bd_dom_sf"/>
</dbReference>
<comment type="pathway">
    <text evidence="1">Lipid metabolism; fatty acid biosynthesis.</text>
</comment>
<dbReference type="GO" id="GO:0006633">
    <property type="term" value="P:fatty acid biosynthetic process"/>
    <property type="evidence" value="ECO:0007669"/>
    <property type="project" value="TreeGrafter"/>
</dbReference>
<dbReference type="AlphaFoldDB" id="A0A1I7SMD8"/>
<dbReference type="eggNOG" id="KOG1200">
    <property type="taxonomic scope" value="Eukaryota"/>
</dbReference>
<evidence type="ECO:0000313" key="8">
    <source>
        <dbReference type="WBParaSite" id="BXY_1422200.1"/>
    </source>
</evidence>
<dbReference type="PANTHER" id="PTHR42760">
    <property type="entry name" value="SHORT-CHAIN DEHYDROGENASES/REDUCTASES FAMILY MEMBER"/>
    <property type="match status" value="1"/>
</dbReference>
<dbReference type="FunFam" id="3.40.50.720:FF:000084">
    <property type="entry name" value="Short-chain dehydrogenase reductase"/>
    <property type="match status" value="1"/>
</dbReference>
<proteinExistence type="inferred from homology"/>
<dbReference type="Pfam" id="PF13561">
    <property type="entry name" value="adh_short_C2"/>
    <property type="match status" value="1"/>
</dbReference>
<dbReference type="PROSITE" id="PS00061">
    <property type="entry name" value="ADH_SHORT"/>
    <property type="match status" value="1"/>
</dbReference>
<dbReference type="PRINTS" id="PR00081">
    <property type="entry name" value="GDHRDH"/>
</dbReference>
<dbReference type="GO" id="GO:0016616">
    <property type="term" value="F:oxidoreductase activity, acting on the CH-OH group of donors, NAD or NADP as acceptor"/>
    <property type="evidence" value="ECO:0007669"/>
    <property type="project" value="TreeGrafter"/>
</dbReference>
<evidence type="ECO:0000256" key="5">
    <source>
        <dbReference type="ARBA" id="ARBA00041707"/>
    </source>
</evidence>
<dbReference type="Proteomes" id="UP000095284">
    <property type="component" value="Unplaced"/>
</dbReference>
<organism evidence="7 8">
    <name type="scientific">Bursaphelenchus xylophilus</name>
    <name type="common">Pinewood nematode worm</name>
    <name type="synonym">Aphelenchoides xylophilus</name>
    <dbReference type="NCBI Taxonomy" id="6326"/>
    <lineage>
        <taxon>Eukaryota</taxon>
        <taxon>Metazoa</taxon>
        <taxon>Ecdysozoa</taxon>
        <taxon>Nematoda</taxon>
        <taxon>Chromadorea</taxon>
        <taxon>Rhabditida</taxon>
        <taxon>Tylenchina</taxon>
        <taxon>Tylenchomorpha</taxon>
        <taxon>Aphelenchoidea</taxon>
        <taxon>Aphelenchoididae</taxon>
        <taxon>Bursaphelenchus</taxon>
    </lineage>
</organism>
<reference evidence="8" key="1">
    <citation type="submission" date="2016-11" db="UniProtKB">
        <authorList>
            <consortium name="WormBaseParasite"/>
        </authorList>
    </citation>
    <scope>IDENTIFICATION</scope>
</reference>
<dbReference type="InterPro" id="IPR020904">
    <property type="entry name" value="Sc_DH/Rdtase_CS"/>
</dbReference>
<dbReference type="InterPro" id="IPR002347">
    <property type="entry name" value="SDR_fam"/>
</dbReference>
<dbReference type="WBParaSite" id="BXY_1422200.1">
    <property type="protein sequence ID" value="BXY_1422200.1"/>
    <property type="gene ID" value="BXY_1422200"/>
</dbReference>
<dbReference type="GO" id="GO:0048038">
    <property type="term" value="F:quinone binding"/>
    <property type="evidence" value="ECO:0007669"/>
    <property type="project" value="TreeGrafter"/>
</dbReference>
<evidence type="ECO:0000256" key="3">
    <source>
        <dbReference type="ARBA" id="ARBA00023002"/>
    </source>
</evidence>
<dbReference type="Gene3D" id="3.40.50.720">
    <property type="entry name" value="NAD(P)-binding Rossmann-like Domain"/>
    <property type="match status" value="1"/>
</dbReference>
<protein>
    <recommendedName>
        <fullName evidence="5">3-ketoacyl-[acyl-carrier-protein] reductase beta subunit</fullName>
    </recommendedName>
    <alternativeName>
        <fullName evidence="4">Quinone reductase CBR4</fullName>
    </alternativeName>
</protein>
<evidence type="ECO:0000256" key="2">
    <source>
        <dbReference type="ARBA" id="ARBA00006484"/>
    </source>
</evidence>
<accession>A0A1I7SMD8</accession>